<dbReference type="InParanoid" id="B9T9A3"/>
<dbReference type="Proteomes" id="UP000008311">
    <property type="component" value="Unassembled WGS sequence"/>
</dbReference>
<evidence type="ECO:0000313" key="2">
    <source>
        <dbReference type="Proteomes" id="UP000008311"/>
    </source>
</evidence>
<reference evidence="2" key="1">
    <citation type="journal article" date="2010" name="Nat. Biotechnol.">
        <title>Draft genome sequence of the oilseed species Ricinus communis.</title>
        <authorList>
            <person name="Chan A.P."/>
            <person name="Crabtree J."/>
            <person name="Zhao Q."/>
            <person name="Lorenzi H."/>
            <person name="Orvis J."/>
            <person name="Puiu D."/>
            <person name="Melake-Berhan A."/>
            <person name="Jones K.M."/>
            <person name="Redman J."/>
            <person name="Chen G."/>
            <person name="Cahoon E.B."/>
            <person name="Gedil M."/>
            <person name="Stanke M."/>
            <person name="Haas B.J."/>
            <person name="Wortman J.R."/>
            <person name="Fraser-Liggett C.M."/>
            <person name="Ravel J."/>
            <person name="Rabinowicz P.D."/>
        </authorList>
    </citation>
    <scope>NUCLEOTIDE SEQUENCE [LARGE SCALE GENOMIC DNA]</scope>
    <source>
        <strain evidence="2">cv. Hale</strain>
    </source>
</reference>
<protein>
    <submittedName>
        <fullName evidence="1">Uncharacterized protein</fullName>
    </submittedName>
</protein>
<accession>B9T9A3</accession>
<evidence type="ECO:0000313" key="1">
    <source>
        <dbReference type="EMBL" id="EEF27558.1"/>
    </source>
</evidence>
<organism evidence="1 2">
    <name type="scientific">Ricinus communis</name>
    <name type="common">Castor bean</name>
    <dbReference type="NCBI Taxonomy" id="3988"/>
    <lineage>
        <taxon>Eukaryota</taxon>
        <taxon>Viridiplantae</taxon>
        <taxon>Streptophyta</taxon>
        <taxon>Embryophyta</taxon>
        <taxon>Tracheophyta</taxon>
        <taxon>Spermatophyta</taxon>
        <taxon>Magnoliopsida</taxon>
        <taxon>eudicotyledons</taxon>
        <taxon>Gunneridae</taxon>
        <taxon>Pentapetalae</taxon>
        <taxon>rosids</taxon>
        <taxon>fabids</taxon>
        <taxon>Malpighiales</taxon>
        <taxon>Euphorbiaceae</taxon>
        <taxon>Acalyphoideae</taxon>
        <taxon>Acalypheae</taxon>
        <taxon>Ricinus</taxon>
    </lineage>
</organism>
<dbReference type="EMBL" id="EQ975331">
    <property type="protein sequence ID" value="EEF27558.1"/>
    <property type="molecule type" value="Genomic_DNA"/>
</dbReference>
<dbReference type="AlphaFoldDB" id="B9T9A3"/>
<name>B9T9A3_RICCO</name>
<feature type="non-terminal residue" evidence="1">
    <location>
        <position position="1"/>
    </location>
</feature>
<proteinExistence type="predicted"/>
<sequence length="92" mass="10300">ETSAAARQQSEWIVTEGRITDYPTFLPFTTQPYREVTAVPVVRSTGNSDKEPVIKNPEWTSSAPEAVDSRLHLQSPKIVFKGKSVEDQPEEI</sequence>
<gene>
    <name evidence="1" type="ORF">RCOM_2080430</name>
</gene>
<keyword evidence="2" id="KW-1185">Reference proteome</keyword>